<evidence type="ECO:0000313" key="12">
    <source>
        <dbReference type="Proteomes" id="UP000030706"/>
    </source>
</evidence>
<evidence type="ECO:0000256" key="8">
    <source>
        <dbReference type="ARBA" id="ARBA00047899"/>
    </source>
</evidence>
<dbReference type="GO" id="GO:0005524">
    <property type="term" value="F:ATP binding"/>
    <property type="evidence" value="ECO:0007669"/>
    <property type="project" value="InterPro"/>
</dbReference>
<keyword evidence="12" id="KW-1185">Reference proteome</keyword>
<dbReference type="PROSITE" id="PS50011">
    <property type="entry name" value="PROTEIN_KINASE_DOM"/>
    <property type="match status" value="1"/>
</dbReference>
<gene>
    <name evidence="11" type="ORF">M438DRAFT_353907</name>
</gene>
<comment type="catalytic activity">
    <reaction evidence="9">
        <text>L-seryl-[protein] + ATP = O-phospho-L-seryl-[protein] + ADP + H(+)</text>
        <dbReference type="Rhea" id="RHEA:17989"/>
        <dbReference type="Rhea" id="RHEA-COMP:9863"/>
        <dbReference type="Rhea" id="RHEA-COMP:11604"/>
        <dbReference type="ChEBI" id="CHEBI:15378"/>
        <dbReference type="ChEBI" id="CHEBI:29999"/>
        <dbReference type="ChEBI" id="CHEBI:30616"/>
        <dbReference type="ChEBI" id="CHEBI:83421"/>
        <dbReference type="ChEBI" id="CHEBI:456216"/>
        <dbReference type="EC" id="2.7.11.1"/>
    </reaction>
</comment>
<evidence type="ECO:0000313" key="11">
    <source>
        <dbReference type="EMBL" id="KEQ85741.1"/>
    </source>
</evidence>
<dbReference type="OrthoDB" id="310217at2759"/>
<evidence type="ECO:0000256" key="2">
    <source>
        <dbReference type="ARBA" id="ARBA00011534"/>
    </source>
</evidence>
<evidence type="ECO:0000256" key="6">
    <source>
        <dbReference type="ARBA" id="ARBA00030980"/>
    </source>
</evidence>
<dbReference type="AlphaFoldDB" id="A0A074YFV4"/>
<proteinExistence type="predicted"/>
<comment type="catalytic activity">
    <reaction evidence="8">
        <text>L-threonyl-[protein] + ATP = O-phospho-L-threonyl-[protein] + ADP + H(+)</text>
        <dbReference type="Rhea" id="RHEA:46608"/>
        <dbReference type="Rhea" id="RHEA-COMP:11060"/>
        <dbReference type="Rhea" id="RHEA-COMP:11605"/>
        <dbReference type="ChEBI" id="CHEBI:15378"/>
        <dbReference type="ChEBI" id="CHEBI:30013"/>
        <dbReference type="ChEBI" id="CHEBI:30616"/>
        <dbReference type="ChEBI" id="CHEBI:61977"/>
        <dbReference type="ChEBI" id="CHEBI:456216"/>
        <dbReference type="EC" id="2.7.11.1"/>
    </reaction>
</comment>
<dbReference type="PANTHER" id="PTHR44305">
    <property type="entry name" value="SI:DKEY-192D15.2-RELATED"/>
    <property type="match status" value="1"/>
</dbReference>
<dbReference type="InterPro" id="IPR011009">
    <property type="entry name" value="Kinase-like_dom_sf"/>
</dbReference>
<evidence type="ECO:0000256" key="9">
    <source>
        <dbReference type="ARBA" id="ARBA00048679"/>
    </source>
</evidence>
<reference evidence="11 12" key="1">
    <citation type="journal article" date="2014" name="BMC Genomics">
        <title>Genome sequencing of four Aureobasidium pullulans varieties: biotechnological potential, stress tolerance, and description of new species.</title>
        <authorList>
            <person name="Gostin Ar C."/>
            <person name="Ohm R.A."/>
            <person name="Kogej T."/>
            <person name="Sonjak S."/>
            <person name="Turk M."/>
            <person name="Zajc J."/>
            <person name="Zalar P."/>
            <person name="Grube M."/>
            <person name="Sun H."/>
            <person name="Han J."/>
            <person name="Sharma A."/>
            <person name="Chiniquy J."/>
            <person name="Ngan C.Y."/>
            <person name="Lipzen A."/>
            <person name="Barry K."/>
            <person name="Grigoriev I.V."/>
            <person name="Gunde-Cimerman N."/>
        </authorList>
    </citation>
    <scope>NUCLEOTIDE SEQUENCE [LARGE SCALE GENOMIC DNA]</scope>
    <source>
        <strain evidence="11 12">EXF-150</strain>
    </source>
</reference>
<evidence type="ECO:0000256" key="7">
    <source>
        <dbReference type="ARBA" id="ARBA00033194"/>
    </source>
</evidence>
<sequence>MAAPARAPRPLIPAIDIHAFGNLLKGAQDKLIDTFLRWGFVHPTVPSATHALNQGRWLPIQPRNISGEDPLAEGGSGIVHLWCCLDARDRIIDRVIVKENVPGLTEWNRVDIWRNGQVGTEPREHEISVDLFTRLQAANAGDGKFMVECLGYGDLRGPYGTNTQGQPIAQAFANQPAVSVARFKLYLEYCPYGDLYYLIRRHKAANKLFEEGFIWMMFEALAKCAIEMEHANFVHGDMSTSNILLGTHDPQRFKIWPVPKLADFGGSRYLTAGAILRNNNALLEPMQPDFGSPELSKSVGGWEVPGLTLSAKTNVWNIGLLICCLMRLEPVLPDTEWRFTNNPPVLVPPAHHYLQFANPQQRELLPASFQHPRANYSQALRDLAEDCMRYDPNNRPTPTVLLRRITTDMVGNTGGFDTFTGGVSGRIAWNKKERILGPRVDEWAIGTQSVIYLTPP</sequence>
<dbReference type="EMBL" id="KL584979">
    <property type="protein sequence ID" value="KEQ85741.1"/>
    <property type="molecule type" value="Genomic_DNA"/>
</dbReference>
<dbReference type="SUPFAM" id="SSF56112">
    <property type="entry name" value="Protein kinase-like (PK-like)"/>
    <property type="match status" value="1"/>
</dbReference>
<dbReference type="Proteomes" id="UP000030706">
    <property type="component" value="Unassembled WGS sequence"/>
</dbReference>
<accession>A0A074YFV4</accession>
<dbReference type="HOGENOM" id="CLU_708945_0_0_1"/>
<dbReference type="InterPro" id="IPR008266">
    <property type="entry name" value="Tyr_kinase_AS"/>
</dbReference>
<feature type="domain" description="Protein kinase" evidence="10">
    <location>
        <begin position="65"/>
        <end position="410"/>
    </location>
</feature>
<evidence type="ECO:0000256" key="5">
    <source>
        <dbReference type="ARBA" id="ARBA00019973"/>
    </source>
</evidence>
<evidence type="ECO:0000256" key="4">
    <source>
        <dbReference type="ARBA" id="ARBA00013948"/>
    </source>
</evidence>
<dbReference type="GeneID" id="40749225"/>
<protein>
    <recommendedName>
        <fullName evidence="5">EKC/KEOPS complex subunit BUD32</fullName>
        <ecNumber evidence="3">2.7.11.1</ecNumber>
    </recommendedName>
    <alternativeName>
        <fullName evidence="6 7">Atypical Serine/threonine protein kinase BUD32</fullName>
    </alternativeName>
    <alternativeName>
        <fullName evidence="4">EKC/KEOPS complex subunit bud32</fullName>
    </alternativeName>
</protein>
<keyword evidence="11" id="KW-0808">Transferase</keyword>
<keyword evidence="11" id="KW-0418">Kinase</keyword>
<dbReference type="PROSITE" id="PS00109">
    <property type="entry name" value="PROTEIN_KINASE_TYR"/>
    <property type="match status" value="1"/>
</dbReference>
<organism evidence="11 12">
    <name type="scientific">Aureobasidium pullulans EXF-150</name>
    <dbReference type="NCBI Taxonomy" id="1043002"/>
    <lineage>
        <taxon>Eukaryota</taxon>
        <taxon>Fungi</taxon>
        <taxon>Dikarya</taxon>
        <taxon>Ascomycota</taxon>
        <taxon>Pezizomycotina</taxon>
        <taxon>Dothideomycetes</taxon>
        <taxon>Dothideomycetidae</taxon>
        <taxon>Dothideales</taxon>
        <taxon>Saccotheciaceae</taxon>
        <taxon>Aureobasidium</taxon>
    </lineage>
</organism>
<comment type="function">
    <text evidence="1">Component of the EKC/KEOPS complex that is required for the formation of a threonylcarbamoyl group on adenosine at position 37 (t(6)A37) in tRNAs that read codons beginning with adenine. The complex is probably involved in the transfer of the threonylcarbamoyl moiety of threonylcarbamoyl-AMP (TC-AMP) to the N6 group of A37. BUD32 has ATPase activity in the context of the EKC/KEOPS complex and likely plays a supporting role to the catalytic subunit KAE1. The EKC/KEOPS complex also promotes both telomere uncapping and telomere elongation. The complex is required for efficient recruitment of transcriptional coactivators.</text>
</comment>
<dbReference type="STRING" id="1043002.A0A074YFV4"/>
<dbReference type="RefSeq" id="XP_029761928.1">
    <property type="nucleotide sequence ID" value="XM_029906919.1"/>
</dbReference>
<evidence type="ECO:0000259" key="10">
    <source>
        <dbReference type="PROSITE" id="PS50011"/>
    </source>
</evidence>
<dbReference type="InterPro" id="IPR053083">
    <property type="entry name" value="TF_kinase-domain_protein"/>
</dbReference>
<dbReference type="Gene3D" id="1.10.510.10">
    <property type="entry name" value="Transferase(Phosphotransferase) domain 1"/>
    <property type="match status" value="1"/>
</dbReference>
<dbReference type="EC" id="2.7.11.1" evidence="3"/>
<dbReference type="InterPro" id="IPR000719">
    <property type="entry name" value="Prot_kinase_dom"/>
</dbReference>
<evidence type="ECO:0000256" key="3">
    <source>
        <dbReference type="ARBA" id="ARBA00012513"/>
    </source>
</evidence>
<comment type="subunit">
    <text evidence="2">Component of the EKC/KEOPS complex composed of at least BUD32, CGI121, GON7, KAE1 and PCC1; the whole complex dimerizes.</text>
</comment>
<name>A0A074YFV4_AURPU</name>
<evidence type="ECO:0000256" key="1">
    <source>
        <dbReference type="ARBA" id="ARBA00003747"/>
    </source>
</evidence>
<dbReference type="PANTHER" id="PTHR44305:SF24">
    <property type="entry name" value="TYROSINE-PROTEIN KINASE C03B1.5-RELATED"/>
    <property type="match status" value="1"/>
</dbReference>
<dbReference type="SMART" id="SM00220">
    <property type="entry name" value="S_TKc"/>
    <property type="match status" value="1"/>
</dbReference>
<dbReference type="Pfam" id="PF00069">
    <property type="entry name" value="Pkinase"/>
    <property type="match status" value="1"/>
</dbReference>
<dbReference type="GO" id="GO:0004674">
    <property type="term" value="F:protein serine/threonine kinase activity"/>
    <property type="evidence" value="ECO:0007669"/>
    <property type="project" value="UniProtKB-EC"/>
</dbReference>